<evidence type="ECO:0000256" key="1">
    <source>
        <dbReference type="SAM" id="MobiDB-lite"/>
    </source>
</evidence>
<gene>
    <name evidence="2" type="ORF">GCM10010412_096590</name>
</gene>
<name>A0ABP6FSN5_9ACTN</name>
<dbReference type="Proteomes" id="UP001501666">
    <property type="component" value="Unassembled WGS sequence"/>
</dbReference>
<feature type="region of interest" description="Disordered" evidence="1">
    <location>
        <begin position="31"/>
        <end position="65"/>
    </location>
</feature>
<protein>
    <submittedName>
        <fullName evidence="2">Uncharacterized protein</fullName>
    </submittedName>
</protein>
<accession>A0ABP6FSN5</accession>
<proteinExistence type="predicted"/>
<sequence>MKTRLVTKDTAVEPIVHSALSAPVRYAAIGSSDQATSRMAATAPLRRSNRKLNTRPTPVAPAHNGNHAMLLNPLITAAPRLADLSILARERPAAAPP</sequence>
<organism evidence="2 3">
    <name type="scientific">Nonomuraea recticatena</name>
    <dbReference type="NCBI Taxonomy" id="46178"/>
    <lineage>
        <taxon>Bacteria</taxon>
        <taxon>Bacillati</taxon>
        <taxon>Actinomycetota</taxon>
        <taxon>Actinomycetes</taxon>
        <taxon>Streptosporangiales</taxon>
        <taxon>Streptosporangiaceae</taxon>
        <taxon>Nonomuraea</taxon>
    </lineage>
</organism>
<comment type="caution">
    <text evidence="2">The sequence shown here is derived from an EMBL/GenBank/DDBJ whole genome shotgun (WGS) entry which is preliminary data.</text>
</comment>
<keyword evidence="3" id="KW-1185">Reference proteome</keyword>
<evidence type="ECO:0000313" key="3">
    <source>
        <dbReference type="Proteomes" id="UP001501666"/>
    </source>
</evidence>
<dbReference type="EMBL" id="BAAATE010000057">
    <property type="protein sequence ID" value="GAA2699806.1"/>
    <property type="molecule type" value="Genomic_DNA"/>
</dbReference>
<evidence type="ECO:0000313" key="2">
    <source>
        <dbReference type="EMBL" id="GAA2699806.1"/>
    </source>
</evidence>
<reference evidence="3" key="1">
    <citation type="journal article" date="2019" name="Int. J. Syst. Evol. Microbiol.">
        <title>The Global Catalogue of Microorganisms (GCM) 10K type strain sequencing project: providing services to taxonomists for standard genome sequencing and annotation.</title>
        <authorList>
            <consortium name="The Broad Institute Genomics Platform"/>
            <consortium name="The Broad Institute Genome Sequencing Center for Infectious Disease"/>
            <person name="Wu L."/>
            <person name="Ma J."/>
        </authorList>
    </citation>
    <scope>NUCLEOTIDE SEQUENCE [LARGE SCALE GENOMIC DNA]</scope>
    <source>
        <strain evidence="3">JCM 6835</strain>
    </source>
</reference>